<dbReference type="InterPro" id="IPR050738">
    <property type="entry name" value="Sulfatase"/>
</dbReference>
<evidence type="ECO:0000259" key="5">
    <source>
        <dbReference type="Pfam" id="PF00884"/>
    </source>
</evidence>
<accession>A0ABW5RET1</accession>
<evidence type="ECO:0000313" key="7">
    <source>
        <dbReference type="Proteomes" id="UP001597497"/>
    </source>
</evidence>
<dbReference type="Gene3D" id="3.30.1120.10">
    <property type="match status" value="1"/>
</dbReference>
<dbReference type="SUPFAM" id="SSF53649">
    <property type="entry name" value="Alkaline phosphatase-like"/>
    <property type="match status" value="1"/>
</dbReference>
<dbReference type="RefSeq" id="WP_379931163.1">
    <property type="nucleotide sequence ID" value="NZ_JBHUMM010000045.1"/>
</dbReference>
<dbReference type="Proteomes" id="UP001597497">
    <property type="component" value="Unassembled WGS sequence"/>
</dbReference>
<feature type="domain" description="Sulfatase N-terminal" evidence="5">
    <location>
        <begin position="6"/>
        <end position="312"/>
    </location>
</feature>
<comment type="caution">
    <text evidence="6">The sequence shown here is derived from an EMBL/GenBank/DDBJ whole genome shotgun (WGS) entry which is preliminary data.</text>
</comment>
<dbReference type="Gene3D" id="3.40.720.10">
    <property type="entry name" value="Alkaline Phosphatase, subunit A"/>
    <property type="match status" value="1"/>
</dbReference>
<dbReference type="PROSITE" id="PS00523">
    <property type="entry name" value="SULFATASE_1"/>
    <property type="match status" value="1"/>
</dbReference>
<reference evidence="7" key="1">
    <citation type="journal article" date="2019" name="Int. J. Syst. Evol. Microbiol.">
        <title>The Global Catalogue of Microorganisms (GCM) 10K type strain sequencing project: providing services to taxonomists for standard genome sequencing and annotation.</title>
        <authorList>
            <consortium name="The Broad Institute Genomics Platform"/>
            <consortium name="The Broad Institute Genome Sequencing Center for Infectious Disease"/>
            <person name="Wu L."/>
            <person name="Ma J."/>
        </authorList>
    </citation>
    <scope>NUCLEOTIDE SEQUENCE [LARGE SCALE GENOMIC DNA]</scope>
    <source>
        <strain evidence="7">KCTC 33676</strain>
    </source>
</reference>
<dbReference type="InterPro" id="IPR017850">
    <property type="entry name" value="Alkaline_phosphatase_core_sf"/>
</dbReference>
<dbReference type="InterPro" id="IPR024607">
    <property type="entry name" value="Sulfatase_CS"/>
</dbReference>
<keyword evidence="3" id="KW-0378">Hydrolase</keyword>
<dbReference type="PANTHER" id="PTHR42693">
    <property type="entry name" value="ARYLSULFATASE FAMILY MEMBER"/>
    <property type="match status" value="1"/>
</dbReference>
<dbReference type="EMBL" id="JBHUMM010000045">
    <property type="protein sequence ID" value="MFD2673576.1"/>
    <property type="molecule type" value="Genomic_DNA"/>
</dbReference>
<dbReference type="Pfam" id="PF00884">
    <property type="entry name" value="Sulfatase"/>
    <property type="match status" value="1"/>
</dbReference>
<dbReference type="InterPro" id="IPR000917">
    <property type="entry name" value="Sulfatase_N"/>
</dbReference>
<protein>
    <submittedName>
        <fullName evidence="6">Sulfatase-like hydrolase/transferase</fullName>
    </submittedName>
</protein>
<gene>
    <name evidence="6" type="ORF">ACFSUC_18665</name>
</gene>
<evidence type="ECO:0000256" key="4">
    <source>
        <dbReference type="ARBA" id="ARBA00022837"/>
    </source>
</evidence>
<keyword evidence="2" id="KW-0479">Metal-binding</keyword>
<evidence type="ECO:0000313" key="6">
    <source>
        <dbReference type="EMBL" id="MFD2673576.1"/>
    </source>
</evidence>
<dbReference type="PANTHER" id="PTHR42693:SF53">
    <property type="entry name" value="ENDO-4-O-SULFATASE"/>
    <property type="match status" value="1"/>
</dbReference>
<name>A0ABW5RET1_9BACL</name>
<keyword evidence="4" id="KW-0106">Calcium</keyword>
<evidence type="ECO:0000256" key="3">
    <source>
        <dbReference type="ARBA" id="ARBA00022801"/>
    </source>
</evidence>
<sequence length="587" mass="66215">MSRVKPNLVLVLTDDQGYGDLGLHGNADLETPRLDELGRASIRMDAFHCTPVCAPTRASLLTGRDFLRTGVWHVHGGRDFLNPEETTMAQMLKDQGYRTGMMGKWHSGKTHAYLPYHRGFEEAWMATLYEHQHNEMDHNGERVQTEGWTTEVITDLAIDFIHTHQAEPFFLYVPYLAPHEPWYAPERYIDKYRQKGLSDSLSTVYGMIEQVDENVGRIRDALEEAGLLEDTIFLFLSDNGPIAAASNMPDLTDEEMSLRNPPRSRGNKGTIWDHGTHVPCLISWPGRLKPRVEAEMAHVTDLVPTLLDFMGVPLPQGNLPLDGQSLRALLEKQETLGERLFYNATHETAWTGKTHEWDVLKDRNHIRFDLQDCNLSVRNHRYKFVPGTEGDGLYDTVADPRERHNLAQEHPEMCSFMREKLASWYQELLASGRSHQIAVFFIGYPGETETTIPTYAPIAVTGHVTPGSHGTHHWLEPGDSQQMAVEVMETAWYEIGVRAEVCKPGTSMAVSIGTQSWITELNEEWTSLGSFPLSEGRDVLSMELVNVPPGPGEAVRFRYPLDGLVVRRVTPDQDRLNTAAKLPASPD</sequence>
<organism evidence="6 7">
    <name type="scientific">Marinicrinis sediminis</name>
    <dbReference type="NCBI Taxonomy" id="1652465"/>
    <lineage>
        <taxon>Bacteria</taxon>
        <taxon>Bacillati</taxon>
        <taxon>Bacillota</taxon>
        <taxon>Bacilli</taxon>
        <taxon>Bacillales</taxon>
        <taxon>Paenibacillaceae</taxon>
    </lineage>
</organism>
<proteinExistence type="inferred from homology"/>
<evidence type="ECO:0000256" key="2">
    <source>
        <dbReference type="ARBA" id="ARBA00022723"/>
    </source>
</evidence>
<keyword evidence="7" id="KW-1185">Reference proteome</keyword>
<comment type="similarity">
    <text evidence="1">Belongs to the sulfatase family.</text>
</comment>
<evidence type="ECO:0000256" key="1">
    <source>
        <dbReference type="ARBA" id="ARBA00008779"/>
    </source>
</evidence>